<dbReference type="PANTHER" id="PTHR35006:SF2">
    <property type="entry name" value="GLYOXALASE FAMILY PROTEIN (AFU_ORTHOLOGUE AFUA_5G14830)"/>
    <property type="match status" value="1"/>
</dbReference>
<gene>
    <name evidence="2" type="ORF">GXW79_13010</name>
</gene>
<reference evidence="2" key="1">
    <citation type="submission" date="2020-01" db="EMBL/GenBank/DDBJ databases">
        <authorList>
            <person name="Rat A."/>
        </authorList>
    </citation>
    <scope>NUCLEOTIDE SEQUENCE</scope>
    <source>
        <strain evidence="2">LMG 28251</strain>
    </source>
</reference>
<dbReference type="InterPro" id="IPR004360">
    <property type="entry name" value="Glyas_Fos-R_dOase_dom"/>
</dbReference>
<dbReference type="InterPro" id="IPR037523">
    <property type="entry name" value="VOC_core"/>
</dbReference>
<accession>A0AAF1KJX6</accession>
<dbReference type="AlphaFoldDB" id="A0AAF1KJX6"/>
<dbReference type="PANTHER" id="PTHR35006">
    <property type="entry name" value="GLYOXALASE FAMILY PROTEIN (AFU_ORTHOLOGUE AFUA_5G14830)"/>
    <property type="match status" value="1"/>
</dbReference>
<sequence>MALDHLGFSVSDFTKSRAFYIAALKPIGFSVKKETADSLMLGAGAGEPELWIGAASLAGPPPGHFHFAFTAPDHASVDAFHAAALAAGGRDNGGPGLRPQYHANYYAAFVIDPDGHNIEAVCHAPGQSGDQE</sequence>
<dbReference type="SUPFAM" id="SSF54593">
    <property type="entry name" value="Glyoxalase/Bleomycin resistance protein/Dihydroxybiphenyl dioxygenase"/>
    <property type="match status" value="1"/>
</dbReference>
<organism evidence="2 3">
    <name type="scientific">Plastoroseomonas arctica</name>
    <dbReference type="NCBI Taxonomy" id="1509237"/>
    <lineage>
        <taxon>Bacteria</taxon>
        <taxon>Pseudomonadati</taxon>
        <taxon>Pseudomonadota</taxon>
        <taxon>Alphaproteobacteria</taxon>
        <taxon>Acetobacterales</taxon>
        <taxon>Acetobacteraceae</taxon>
        <taxon>Plastoroseomonas</taxon>
    </lineage>
</organism>
<dbReference type="Proteomes" id="UP001196068">
    <property type="component" value="Unassembled WGS sequence"/>
</dbReference>
<feature type="domain" description="VOC" evidence="1">
    <location>
        <begin position="2"/>
        <end position="123"/>
    </location>
</feature>
<dbReference type="InterPro" id="IPR029068">
    <property type="entry name" value="Glyas_Bleomycin-R_OHBP_Dase"/>
</dbReference>
<evidence type="ECO:0000313" key="2">
    <source>
        <dbReference type="EMBL" id="MBR0655995.1"/>
    </source>
</evidence>
<evidence type="ECO:0000259" key="1">
    <source>
        <dbReference type="PROSITE" id="PS51819"/>
    </source>
</evidence>
<dbReference type="CDD" id="cd07262">
    <property type="entry name" value="VOC_like"/>
    <property type="match status" value="1"/>
</dbReference>
<keyword evidence="3" id="KW-1185">Reference proteome</keyword>
<comment type="caution">
    <text evidence="2">The sequence shown here is derived from an EMBL/GenBank/DDBJ whole genome shotgun (WGS) entry which is preliminary data.</text>
</comment>
<dbReference type="PROSITE" id="PS51819">
    <property type="entry name" value="VOC"/>
    <property type="match status" value="1"/>
</dbReference>
<dbReference type="Pfam" id="PF00903">
    <property type="entry name" value="Glyoxalase"/>
    <property type="match status" value="1"/>
</dbReference>
<protein>
    <submittedName>
        <fullName evidence="2">VOC family protein</fullName>
    </submittedName>
</protein>
<dbReference type="EMBL" id="JAAEDH010000014">
    <property type="protein sequence ID" value="MBR0655995.1"/>
    <property type="molecule type" value="Genomic_DNA"/>
</dbReference>
<proteinExistence type="predicted"/>
<dbReference type="RefSeq" id="WP_211874838.1">
    <property type="nucleotide sequence ID" value="NZ_JAAEDH010000014.1"/>
</dbReference>
<name>A0AAF1KJX6_9PROT</name>
<dbReference type="Gene3D" id="3.10.180.10">
    <property type="entry name" value="2,3-Dihydroxybiphenyl 1,2-Dioxygenase, domain 1"/>
    <property type="match status" value="1"/>
</dbReference>
<evidence type="ECO:0000313" key="3">
    <source>
        <dbReference type="Proteomes" id="UP001196068"/>
    </source>
</evidence>
<reference evidence="2" key="2">
    <citation type="journal article" date="2021" name="Syst. Appl. Microbiol.">
        <title>Roseomonas hellenica sp. nov., isolated from roots of wild-growing Alkanna tinctoria.</title>
        <authorList>
            <person name="Rat A."/>
            <person name="Naranjo H.D."/>
            <person name="Lebbe L."/>
            <person name="Cnockaert M."/>
            <person name="Krigas N."/>
            <person name="Grigoriadou K."/>
            <person name="Maloupa E."/>
            <person name="Willems A."/>
        </authorList>
    </citation>
    <scope>NUCLEOTIDE SEQUENCE</scope>
    <source>
        <strain evidence="2">LMG 28251</strain>
    </source>
</reference>